<proteinExistence type="inferred from homology"/>
<dbReference type="InterPro" id="IPR001608">
    <property type="entry name" value="Ala_racemase_N"/>
</dbReference>
<organism evidence="4 5">
    <name type="scientific">Endobacterium cereale</name>
    <dbReference type="NCBI Taxonomy" id="2663029"/>
    <lineage>
        <taxon>Bacteria</taxon>
        <taxon>Pseudomonadati</taxon>
        <taxon>Pseudomonadota</taxon>
        <taxon>Alphaproteobacteria</taxon>
        <taxon>Hyphomicrobiales</taxon>
        <taxon>Rhizobiaceae</taxon>
        <taxon>Endobacterium</taxon>
    </lineage>
</organism>
<dbReference type="GO" id="GO:0036088">
    <property type="term" value="P:D-serine catabolic process"/>
    <property type="evidence" value="ECO:0007669"/>
    <property type="project" value="TreeGrafter"/>
</dbReference>
<dbReference type="AlphaFoldDB" id="A0A6A8AEQ4"/>
<comment type="caution">
    <text evidence="4">The sequence shown here is derived from an EMBL/GenBank/DDBJ whole genome shotgun (WGS) entry which is preliminary data.</text>
</comment>
<dbReference type="Gene3D" id="2.40.37.20">
    <property type="entry name" value="D-serine dehydratase-like domain"/>
    <property type="match status" value="1"/>
</dbReference>
<dbReference type="SUPFAM" id="SSF51419">
    <property type="entry name" value="PLP-binding barrel"/>
    <property type="match status" value="1"/>
</dbReference>
<reference evidence="4 5" key="1">
    <citation type="submission" date="2019-11" db="EMBL/GenBank/DDBJ databases">
        <title>Genome analysis of Rhizobacterium cereale a novel genus and species isolated from maize roots in North Spain.</title>
        <authorList>
            <person name="Menendez E."/>
            <person name="Flores-Felix J.D."/>
            <person name="Ramirez-Bahena M.-H."/>
            <person name="Igual J.M."/>
            <person name="Garcia-Fraile P."/>
            <person name="Peix A."/>
            <person name="Velazquez E."/>
        </authorList>
    </citation>
    <scope>NUCLEOTIDE SEQUENCE [LARGE SCALE GENOMIC DNA]</scope>
    <source>
        <strain evidence="4 5">RZME27</strain>
    </source>
</reference>
<dbReference type="Proteomes" id="UP000435138">
    <property type="component" value="Unassembled WGS sequence"/>
</dbReference>
<evidence type="ECO:0000256" key="1">
    <source>
        <dbReference type="ARBA" id="ARBA00005323"/>
    </source>
</evidence>
<evidence type="ECO:0000259" key="3">
    <source>
        <dbReference type="SMART" id="SM01119"/>
    </source>
</evidence>
<dbReference type="Pfam" id="PF01168">
    <property type="entry name" value="Ala_racemase_N"/>
    <property type="match status" value="1"/>
</dbReference>
<dbReference type="InterPro" id="IPR026956">
    <property type="entry name" value="D-ser_dehydrat-like_dom"/>
</dbReference>
<evidence type="ECO:0000256" key="2">
    <source>
        <dbReference type="ARBA" id="ARBA00023239"/>
    </source>
</evidence>
<name>A0A6A8AEQ4_9HYPH</name>
<evidence type="ECO:0000313" key="4">
    <source>
        <dbReference type="EMBL" id="MQY49234.1"/>
    </source>
</evidence>
<dbReference type="InterPro" id="IPR029066">
    <property type="entry name" value="PLP-binding_barrel"/>
</dbReference>
<comment type="similarity">
    <text evidence="1">Belongs to the DSD1 family.</text>
</comment>
<keyword evidence="2" id="KW-0456">Lyase</keyword>
<dbReference type="SMART" id="SM01119">
    <property type="entry name" value="D-ser_dehydrat"/>
    <property type="match status" value="1"/>
</dbReference>
<dbReference type="PANTHER" id="PTHR28004:SF2">
    <property type="entry name" value="D-SERINE DEHYDRATASE"/>
    <property type="match status" value="1"/>
</dbReference>
<dbReference type="GO" id="GO:0008721">
    <property type="term" value="F:D-serine ammonia-lyase activity"/>
    <property type="evidence" value="ECO:0007669"/>
    <property type="project" value="TreeGrafter"/>
</dbReference>
<sequence length="399" mass="42470">MLLHPHRRIRRFSMSEQPSSPLDLSTRFCGFDALNEPRVVIDEAVLRRNIEDMATLVGGRAALHPHIKTHKSLEIARLQKENGASGFTTARPYEAAMLLRDGLFPVTLAYPLLNPQTIAGLLREATSAEDIRFVADSCETVDALIAGAREAGRRATVFMKVDVGLHRCGVDPNAETALKIAAAIDGSADLNFGGILSHAGHAYGAGNPVVVTTIAESELAIMTAMRRKLEAAGIDVSRVSIGSTPTLVKNAGFEGIDEVRPGNYVFYDLTAVRLGLVERDSLSLGVAARIIAVNDHYAIANVGSKTLSSDLGAHGTSATKSFGEAWMIGHDAPLPVAKLSEEHAFLELGGSGPKVGTPVLILPNHSCPVANLSGRLLALGTVDVPSREIHVEGFVGNWR</sequence>
<feature type="domain" description="D-serine dehydratase-like" evidence="3">
    <location>
        <begin position="283"/>
        <end position="380"/>
    </location>
</feature>
<dbReference type="EMBL" id="WIXI01000050">
    <property type="protein sequence ID" value="MQY49234.1"/>
    <property type="molecule type" value="Genomic_DNA"/>
</dbReference>
<dbReference type="PANTHER" id="PTHR28004">
    <property type="entry name" value="ZGC:162816-RELATED"/>
    <property type="match status" value="1"/>
</dbReference>
<keyword evidence="5" id="KW-1185">Reference proteome</keyword>
<dbReference type="Pfam" id="PF14031">
    <property type="entry name" value="D-ser_dehydrat"/>
    <property type="match status" value="1"/>
</dbReference>
<protein>
    <submittedName>
        <fullName evidence="4">Alanine racemase</fullName>
    </submittedName>
</protein>
<accession>A0A6A8AEQ4</accession>
<gene>
    <name evidence="4" type="ORF">GAO09_24665</name>
</gene>
<dbReference type="Gene3D" id="3.20.20.10">
    <property type="entry name" value="Alanine racemase"/>
    <property type="match status" value="1"/>
</dbReference>
<dbReference type="InterPro" id="IPR042208">
    <property type="entry name" value="D-ser_dehydrat-like_sf"/>
</dbReference>
<evidence type="ECO:0000313" key="5">
    <source>
        <dbReference type="Proteomes" id="UP000435138"/>
    </source>
</evidence>
<dbReference type="InterPro" id="IPR051466">
    <property type="entry name" value="D-amino_acid_metab_enzyme"/>
</dbReference>